<keyword evidence="1" id="KW-1133">Transmembrane helix</keyword>
<evidence type="ECO:0000256" key="1">
    <source>
        <dbReference type="SAM" id="Phobius"/>
    </source>
</evidence>
<protein>
    <recommendedName>
        <fullName evidence="4">Sporulation protein YjcZ</fullName>
    </recommendedName>
</protein>
<dbReference type="EMBL" id="VNHS01000008">
    <property type="protein sequence ID" value="TYP72717.1"/>
    <property type="molecule type" value="Genomic_DNA"/>
</dbReference>
<dbReference type="RefSeq" id="WP_148931320.1">
    <property type="nucleotide sequence ID" value="NZ_VNHS01000008.1"/>
</dbReference>
<proteinExistence type="predicted"/>
<sequence length="42" mass="4235">MGYPVAGVNTGCGPVGVFVGSAIGIILVLYILLVIVLRGGLY</sequence>
<gene>
    <name evidence="2" type="ORF">BCM02_108372</name>
</gene>
<comment type="caution">
    <text evidence="2">The sequence shown here is derived from an EMBL/GenBank/DDBJ whole genome shotgun (WGS) entry which is preliminary data.</text>
</comment>
<reference evidence="2 3" key="1">
    <citation type="submission" date="2019-07" db="EMBL/GenBank/DDBJ databases">
        <title>Genomic Encyclopedia of Type Strains, Phase III (KMG-III): the genomes of soil and plant-associated and newly described type strains.</title>
        <authorList>
            <person name="Whitman W."/>
        </authorList>
    </citation>
    <scope>NUCLEOTIDE SEQUENCE [LARGE SCALE GENOMIC DNA]</scope>
    <source>
        <strain evidence="2 3">BL24</strain>
    </source>
</reference>
<keyword evidence="1" id="KW-0472">Membrane</keyword>
<organism evidence="2 3">
    <name type="scientific">Paenibacillus methanolicus</name>
    <dbReference type="NCBI Taxonomy" id="582686"/>
    <lineage>
        <taxon>Bacteria</taxon>
        <taxon>Bacillati</taxon>
        <taxon>Bacillota</taxon>
        <taxon>Bacilli</taxon>
        <taxon>Bacillales</taxon>
        <taxon>Paenibacillaceae</taxon>
        <taxon>Paenibacillus</taxon>
    </lineage>
</organism>
<keyword evidence="1" id="KW-0812">Transmembrane</keyword>
<name>A0A5S5C0B8_9BACL</name>
<keyword evidence="3" id="KW-1185">Reference proteome</keyword>
<evidence type="ECO:0008006" key="4">
    <source>
        <dbReference type="Google" id="ProtNLM"/>
    </source>
</evidence>
<evidence type="ECO:0000313" key="2">
    <source>
        <dbReference type="EMBL" id="TYP72717.1"/>
    </source>
</evidence>
<accession>A0A5S5C0B8</accession>
<evidence type="ECO:0000313" key="3">
    <source>
        <dbReference type="Proteomes" id="UP000323257"/>
    </source>
</evidence>
<dbReference type="AlphaFoldDB" id="A0A5S5C0B8"/>
<dbReference type="Proteomes" id="UP000323257">
    <property type="component" value="Unassembled WGS sequence"/>
</dbReference>
<feature type="transmembrane region" description="Helical" evidence="1">
    <location>
        <begin position="15"/>
        <end position="37"/>
    </location>
</feature>